<keyword evidence="5" id="KW-1185">Reference proteome</keyword>
<dbReference type="Pfam" id="PF03108">
    <property type="entry name" value="DBD_Tnp_Mut"/>
    <property type="match status" value="1"/>
</dbReference>
<dbReference type="PANTHER" id="PTHR31973">
    <property type="entry name" value="POLYPROTEIN, PUTATIVE-RELATED"/>
    <property type="match status" value="1"/>
</dbReference>
<proteinExistence type="predicted"/>
<dbReference type="InterPro" id="IPR026960">
    <property type="entry name" value="RVT-Znf"/>
</dbReference>
<feature type="region of interest" description="Disordered" evidence="1">
    <location>
        <begin position="88"/>
        <end position="107"/>
    </location>
</feature>
<protein>
    <recommendedName>
        <fullName evidence="6">Transposase MuDR plant domain-containing protein</fullName>
    </recommendedName>
</protein>
<dbReference type="AlphaFoldDB" id="A0AAU9P3M2"/>
<feature type="compositionally biased region" description="Acidic residues" evidence="1">
    <location>
        <begin position="96"/>
        <end position="107"/>
    </location>
</feature>
<feature type="domain" description="Transposase MuDR plant" evidence="2">
    <location>
        <begin position="126"/>
        <end position="191"/>
    </location>
</feature>
<reference evidence="4 5" key="1">
    <citation type="submission" date="2022-01" db="EMBL/GenBank/DDBJ databases">
        <authorList>
            <person name="Xiong W."/>
            <person name="Schranz E."/>
        </authorList>
    </citation>
    <scope>NUCLEOTIDE SEQUENCE [LARGE SCALE GENOMIC DNA]</scope>
</reference>
<accession>A0AAU9P3M2</accession>
<evidence type="ECO:0000256" key="1">
    <source>
        <dbReference type="SAM" id="MobiDB-lite"/>
    </source>
</evidence>
<sequence>MYQREGICKPYSGAMFGCPVNCFIWWAKQDKIPSAVALSSKGVVVNSLCCSVCINGEENANHILVLCSFAQAIRKKVFQCDEEPVEGEGENARVELDDEENTDKSSDEDEIIYSIHNPKVKWNVMKLVIGERYESRHELKLCLTNYSIYKGYKIRLKKCDSVRLVAVCASDPEKCPFMVRASWMSTEKSFQEKKMNDRHTCVRNFSSSRLMNPTWLAKQFVKELVRKPKLKYKEMQTISQRLGMQCQVVLIHMKLGMAFKVMELIWNTITVAADCGI</sequence>
<comment type="caution">
    <text evidence="4">The sequence shown here is derived from an EMBL/GenBank/DDBJ whole genome shotgun (WGS) entry which is preliminary data.</text>
</comment>
<evidence type="ECO:0000259" key="2">
    <source>
        <dbReference type="Pfam" id="PF03108"/>
    </source>
</evidence>
<name>A0AAU9P3M2_9ASTR</name>
<evidence type="ECO:0000313" key="4">
    <source>
        <dbReference type="EMBL" id="CAH1444805.1"/>
    </source>
</evidence>
<dbReference type="EMBL" id="CAKMRJ010005523">
    <property type="protein sequence ID" value="CAH1444805.1"/>
    <property type="molecule type" value="Genomic_DNA"/>
</dbReference>
<dbReference type="PANTHER" id="PTHR31973:SF187">
    <property type="entry name" value="MUTATOR TRANSPOSASE MUDRA PROTEIN"/>
    <property type="match status" value="1"/>
</dbReference>
<gene>
    <name evidence="4" type="ORF">LVIROSA_LOCUS30612</name>
</gene>
<evidence type="ECO:0000259" key="3">
    <source>
        <dbReference type="Pfam" id="PF13966"/>
    </source>
</evidence>
<dbReference type="Proteomes" id="UP001157418">
    <property type="component" value="Unassembled WGS sequence"/>
</dbReference>
<dbReference type="InterPro" id="IPR004332">
    <property type="entry name" value="Transposase_MuDR"/>
</dbReference>
<evidence type="ECO:0008006" key="6">
    <source>
        <dbReference type="Google" id="ProtNLM"/>
    </source>
</evidence>
<dbReference type="Pfam" id="PF13966">
    <property type="entry name" value="zf-RVT"/>
    <property type="match status" value="1"/>
</dbReference>
<organism evidence="4 5">
    <name type="scientific">Lactuca virosa</name>
    <dbReference type="NCBI Taxonomy" id="75947"/>
    <lineage>
        <taxon>Eukaryota</taxon>
        <taxon>Viridiplantae</taxon>
        <taxon>Streptophyta</taxon>
        <taxon>Embryophyta</taxon>
        <taxon>Tracheophyta</taxon>
        <taxon>Spermatophyta</taxon>
        <taxon>Magnoliopsida</taxon>
        <taxon>eudicotyledons</taxon>
        <taxon>Gunneridae</taxon>
        <taxon>Pentapetalae</taxon>
        <taxon>asterids</taxon>
        <taxon>campanulids</taxon>
        <taxon>Asterales</taxon>
        <taxon>Asteraceae</taxon>
        <taxon>Cichorioideae</taxon>
        <taxon>Cichorieae</taxon>
        <taxon>Lactucinae</taxon>
        <taxon>Lactuca</taxon>
    </lineage>
</organism>
<evidence type="ECO:0000313" key="5">
    <source>
        <dbReference type="Proteomes" id="UP001157418"/>
    </source>
</evidence>
<feature type="domain" description="Reverse transcriptase zinc-binding" evidence="3">
    <location>
        <begin position="20"/>
        <end position="72"/>
    </location>
</feature>